<evidence type="ECO:0000313" key="1">
    <source>
        <dbReference type="EMBL" id="CZT45527.1"/>
    </source>
</evidence>
<dbReference type="AlphaFoldDB" id="A0A1E1M8W3"/>
<protein>
    <submittedName>
        <fullName evidence="1">Uncharacterized protein</fullName>
    </submittedName>
</protein>
<reference evidence="2" key="1">
    <citation type="submission" date="2016-03" db="EMBL/GenBank/DDBJ databases">
        <authorList>
            <person name="Guldener U."/>
        </authorList>
    </citation>
    <scope>NUCLEOTIDE SEQUENCE [LARGE SCALE GENOMIC DNA]</scope>
</reference>
<organism evidence="1 2">
    <name type="scientific">Rhynchosporium secalis</name>
    <name type="common">Barley scald fungus</name>
    <dbReference type="NCBI Taxonomy" id="38038"/>
    <lineage>
        <taxon>Eukaryota</taxon>
        <taxon>Fungi</taxon>
        <taxon>Dikarya</taxon>
        <taxon>Ascomycota</taxon>
        <taxon>Pezizomycotina</taxon>
        <taxon>Leotiomycetes</taxon>
        <taxon>Helotiales</taxon>
        <taxon>Ploettnerulaceae</taxon>
        <taxon>Rhynchosporium</taxon>
    </lineage>
</organism>
<name>A0A1E1M8W3_RHYSE</name>
<keyword evidence="2" id="KW-1185">Reference proteome</keyword>
<evidence type="ECO:0000313" key="2">
    <source>
        <dbReference type="Proteomes" id="UP000177625"/>
    </source>
</evidence>
<accession>A0A1E1M8W3</accession>
<dbReference type="Proteomes" id="UP000177625">
    <property type="component" value="Unassembled WGS sequence"/>
</dbReference>
<proteinExistence type="predicted"/>
<sequence length="229" mass="26553">MYPDFDWIRYPNGNLIAVPGTKHHYYLPAGLKEVILFTGEGSWYSNKRFPRVHPGAARDWPLAEPLTNVKLPKEPSYFIGRDMNVEAEAFIIGGHPCKPQRLRDRDLPYMLTSDGYIVRKAWLDVPEEVLLAKLPYKFVQTFMSQKGIERLIETRLTEDGQTFVLVNEEIEAEINEDKWWARNQSMLQLECRDGSVVPCRPRKRCVKLKRTGNESLVEDITKRSCLVKV</sequence>
<dbReference type="EMBL" id="FJVC01000214">
    <property type="protein sequence ID" value="CZT45527.1"/>
    <property type="molecule type" value="Genomic_DNA"/>
</dbReference>
<gene>
    <name evidence="1" type="ORF">RSE6_05844</name>
</gene>